<dbReference type="PRINTS" id="PR01806">
    <property type="entry name" value="VIRFACTRMVIN"/>
</dbReference>
<feature type="transmembrane region" description="Helical" evidence="10">
    <location>
        <begin position="159"/>
        <end position="180"/>
    </location>
</feature>
<evidence type="ECO:0000256" key="11">
    <source>
        <dbReference type="PIRNR" id="PIRNR002869"/>
    </source>
</evidence>
<feature type="transmembrane region" description="Helical" evidence="10">
    <location>
        <begin position="359"/>
        <end position="379"/>
    </location>
</feature>
<comment type="pathway">
    <text evidence="10">Cell wall biogenesis; peptidoglycan biosynthesis.</text>
</comment>
<comment type="similarity">
    <text evidence="9 10 11">Belongs to the MurJ/MviN family.</text>
</comment>
<keyword evidence="7 10" id="KW-0472">Membrane</keyword>
<keyword evidence="10 11" id="KW-0961">Cell wall biogenesis/degradation</keyword>
<dbReference type="CDD" id="cd13123">
    <property type="entry name" value="MATE_MurJ_like"/>
    <property type="match status" value="1"/>
</dbReference>
<dbReference type="NCBIfam" id="TIGR01695">
    <property type="entry name" value="murJ_mviN"/>
    <property type="match status" value="1"/>
</dbReference>
<gene>
    <name evidence="10 12" type="primary">murJ</name>
    <name evidence="12" type="ORF">SCARR_03338</name>
</gene>
<dbReference type="HAMAP" id="MF_02078">
    <property type="entry name" value="MurJ_MviN"/>
    <property type="match status" value="1"/>
</dbReference>
<keyword evidence="5 10" id="KW-0573">Peptidoglycan synthesis</keyword>
<dbReference type="RefSeq" id="WP_136062746.1">
    <property type="nucleotide sequence ID" value="NZ_CAAHFH010000002.1"/>
</dbReference>
<feature type="transmembrane region" description="Helical" evidence="10">
    <location>
        <begin position="131"/>
        <end position="152"/>
    </location>
</feature>
<dbReference type="GO" id="GO:0015648">
    <property type="term" value="F:lipid-linked peptidoglycan transporter activity"/>
    <property type="evidence" value="ECO:0007669"/>
    <property type="project" value="UniProtKB-UniRule"/>
</dbReference>
<keyword evidence="2 10" id="KW-1003">Cell membrane</keyword>
<dbReference type="Proteomes" id="UP000346198">
    <property type="component" value="Unassembled WGS sequence"/>
</dbReference>
<dbReference type="PIRSF" id="PIRSF002869">
    <property type="entry name" value="MviN"/>
    <property type="match status" value="1"/>
</dbReference>
<feature type="transmembrane region" description="Helical" evidence="10">
    <location>
        <begin position="86"/>
        <end position="111"/>
    </location>
</feature>
<protein>
    <recommendedName>
        <fullName evidence="10">Probable lipid II flippase MurJ</fullName>
    </recommendedName>
</protein>
<feature type="transmembrane region" description="Helical" evidence="10">
    <location>
        <begin position="186"/>
        <end position="210"/>
    </location>
</feature>
<dbReference type="Pfam" id="PF03023">
    <property type="entry name" value="MurJ"/>
    <property type="match status" value="1"/>
</dbReference>
<reference evidence="12 13" key="1">
    <citation type="submission" date="2019-04" db="EMBL/GenBank/DDBJ databases">
        <authorList>
            <person name="Van Vliet M D."/>
        </authorList>
    </citation>
    <scope>NUCLEOTIDE SEQUENCE [LARGE SCALE GENOMIC DNA]</scope>
    <source>
        <strain evidence="12 13">F21</strain>
    </source>
</reference>
<sequence>MKDAKVIRSAGVVGSFTLLSRGLGMLRDIIIAYHFGTSLLASAFFVAFTIPNLFRRLFGEGALSASFIPVFIETRTKQGDRAAWEMAAKVVTMIAALLSAIAIVGVLIFSVGLNVPGVSEKWLTTFALSRIMFPYVLFICLAALSMAVLNSYKHFATSAFAPCLLNLILIGVMLLVFPLVGKEPDARAIALAWGVLLAGAAQVAIQMPALKRFGCPFKFSSRWNDPRIRQMLLLMGPAALGMAVTQFNVLIDRMLAMWIGAWAPAALFYSERMIYFPLGVIATAMGTVLLPTFSSHAAKGDHGAMSETIGQSLRHLAFIMIPASLGLLVLSPNILRAIFEWNGSFDAQSTLLSARALMFYAPGLIVFSAAKVFVPAFYAMQDTKTPVRIGIGIVVLNLAMNIIFILTLPTYWKHAGMAFSTVVAEALGMAALGILLAKRIPGIQWRAVLLSFLRCLASALLMAVAAWVVAHHSLPLLQNLLPAKMAQIASVALAVGTGGATYFILALGLKAPELREIKSALKRK</sequence>
<feature type="transmembrane region" description="Helical" evidence="10">
    <location>
        <begin position="315"/>
        <end position="339"/>
    </location>
</feature>
<keyword evidence="3 10" id="KW-0812">Transmembrane</keyword>
<dbReference type="GO" id="GO:0009252">
    <property type="term" value="P:peptidoglycan biosynthetic process"/>
    <property type="evidence" value="ECO:0007669"/>
    <property type="project" value="UniProtKB-UniRule"/>
</dbReference>
<evidence type="ECO:0000313" key="13">
    <source>
        <dbReference type="Proteomes" id="UP000346198"/>
    </source>
</evidence>
<dbReference type="AlphaFoldDB" id="A0A6C2UQI0"/>
<keyword evidence="4 10" id="KW-0133">Cell shape</keyword>
<dbReference type="PANTHER" id="PTHR47019">
    <property type="entry name" value="LIPID II FLIPPASE MURJ"/>
    <property type="match status" value="1"/>
</dbReference>
<evidence type="ECO:0000256" key="1">
    <source>
        <dbReference type="ARBA" id="ARBA00004651"/>
    </source>
</evidence>
<feature type="transmembrane region" description="Helical" evidence="10">
    <location>
        <begin position="30"/>
        <end position="51"/>
    </location>
</feature>
<keyword evidence="10 11" id="KW-0813">Transport</keyword>
<evidence type="ECO:0000256" key="8">
    <source>
        <dbReference type="ARBA" id="ARBA00060041"/>
    </source>
</evidence>
<evidence type="ECO:0000256" key="5">
    <source>
        <dbReference type="ARBA" id="ARBA00022984"/>
    </source>
</evidence>
<feature type="transmembrane region" description="Helical" evidence="10">
    <location>
        <begin position="488"/>
        <end position="509"/>
    </location>
</feature>
<evidence type="ECO:0000256" key="3">
    <source>
        <dbReference type="ARBA" id="ARBA00022692"/>
    </source>
</evidence>
<keyword evidence="13" id="KW-1185">Reference proteome</keyword>
<feature type="transmembrane region" description="Helical" evidence="10">
    <location>
        <begin position="418"/>
        <end position="436"/>
    </location>
</feature>
<evidence type="ECO:0000256" key="9">
    <source>
        <dbReference type="ARBA" id="ARBA00061532"/>
    </source>
</evidence>
<dbReference type="InterPro" id="IPR004268">
    <property type="entry name" value="MurJ"/>
</dbReference>
<comment type="function">
    <text evidence="8 10 11">Involved in peptidoglycan biosynthesis. Transports lipid-linked peptidoglycan precursors from the inner to the outer leaflet of the cytoplasmic membrane.</text>
</comment>
<keyword evidence="6 10" id="KW-1133">Transmembrane helix</keyword>
<evidence type="ECO:0000256" key="10">
    <source>
        <dbReference type="HAMAP-Rule" id="MF_02078"/>
    </source>
</evidence>
<dbReference type="GO" id="GO:0005886">
    <property type="term" value="C:plasma membrane"/>
    <property type="evidence" value="ECO:0007669"/>
    <property type="project" value="UniProtKB-SubCell"/>
</dbReference>
<dbReference type="GO" id="GO:0071555">
    <property type="term" value="P:cell wall organization"/>
    <property type="evidence" value="ECO:0007669"/>
    <property type="project" value="UniProtKB-UniRule"/>
</dbReference>
<dbReference type="GO" id="GO:0034204">
    <property type="term" value="P:lipid translocation"/>
    <property type="evidence" value="ECO:0007669"/>
    <property type="project" value="TreeGrafter"/>
</dbReference>
<evidence type="ECO:0000256" key="2">
    <source>
        <dbReference type="ARBA" id="ARBA00022475"/>
    </source>
</evidence>
<evidence type="ECO:0000256" key="4">
    <source>
        <dbReference type="ARBA" id="ARBA00022960"/>
    </source>
</evidence>
<organism evidence="12 13">
    <name type="scientific">Pontiella sulfatireligans</name>
    <dbReference type="NCBI Taxonomy" id="2750658"/>
    <lineage>
        <taxon>Bacteria</taxon>
        <taxon>Pseudomonadati</taxon>
        <taxon>Kiritimatiellota</taxon>
        <taxon>Kiritimatiellia</taxon>
        <taxon>Kiritimatiellales</taxon>
        <taxon>Pontiellaceae</taxon>
        <taxon>Pontiella</taxon>
    </lineage>
</organism>
<dbReference type="UniPathway" id="UPA00219"/>
<dbReference type="GO" id="GO:0008360">
    <property type="term" value="P:regulation of cell shape"/>
    <property type="evidence" value="ECO:0007669"/>
    <property type="project" value="UniProtKB-UniRule"/>
</dbReference>
<proteinExistence type="inferred from homology"/>
<feature type="transmembrane region" description="Helical" evidence="10">
    <location>
        <begin position="274"/>
        <end position="294"/>
    </location>
</feature>
<evidence type="ECO:0000313" key="12">
    <source>
        <dbReference type="EMBL" id="VGO21266.1"/>
    </source>
</evidence>
<evidence type="ECO:0000256" key="7">
    <source>
        <dbReference type="ARBA" id="ARBA00023136"/>
    </source>
</evidence>
<name>A0A6C2UQI0_9BACT</name>
<accession>A0A6C2UQI0</accession>
<feature type="transmembrane region" description="Helical" evidence="10">
    <location>
        <begin position="231"/>
        <end position="251"/>
    </location>
</feature>
<feature type="transmembrane region" description="Helical" evidence="10">
    <location>
        <begin position="391"/>
        <end position="412"/>
    </location>
</feature>
<comment type="subcellular location">
    <subcellularLocation>
        <location evidence="1 10">Cell membrane</location>
        <topology evidence="1 10">Multi-pass membrane protein</topology>
    </subcellularLocation>
</comment>
<evidence type="ECO:0000256" key="6">
    <source>
        <dbReference type="ARBA" id="ARBA00022989"/>
    </source>
</evidence>
<feature type="transmembrane region" description="Helical" evidence="10">
    <location>
        <begin position="448"/>
        <end position="468"/>
    </location>
</feature>
<dbReference type="PANTHER" id="PTHR47019:SF1">
    <property type="entry name" value="LIPID II FLIPPASE MURJ"/>
    <property type="match status" value="1"/>
</dbReference>
<dbReference type="InterPro" id="IPR051050">
    <property type="entry name" value="Lipid_II_flippase_MurJ/MviN"/>
</dbReference>
<dbReference type="EMBL" id="CAAHFH010000002">
    <property type="protein sequence ID" value="VGO21266.1"/>
    <property type="molecule type" value="Genomic_DNA"/>
</dbReference>